<dbReference type="InterPro" id="IPR024768">
    <property type="entry name" value="Marf1"/>
</dbReference>
<dbReference type="GO" id="GO:0005777">
    <property type="term" value="C:peroxisome"/>
    <property type="evidence" value="ECO:0007669"/>
    <property type="project" value="InterPro"/>
</dbReference>
<feature type="non-terminal residue" evidence="1">
    <location>
        <position position="81"/>
    </location>
</feature>
<gene>
    <name evidence="1" type="ORF">OLEA9_A099311</name>
</gene>
<sequence>PAAILWDIENYFVPRDVRPHGVVGNIRMGFRAHPTIHGLVAMLSGYRDFDSSRIREECWMIDIEIVEVLDGRKEAADKIIL</sequence>
<accession>A0A8S0UR71</accession>
<dbReference type="Proteomes" id="UP000594638">
    <property type="component" value="Unassembled WGS sequence"/>
</dbReference>
<feature type="non-terminal residue" evidence="1">
    <location>
        <position position="1"/>
    </location>
</feature>
<reference evidence="1 2" key="1">
    <citation type="submission" date="2019-12" db="EMBL/GenBank/DDBJ databases">
        <authorList>
            <person name="Alioto T."/>
            <person name="Alioto T."/>
            <person name="Gomez Garrido J."/>
        </authorList>
    </citation>
    <scope>NUCLEOTIDE SEQUENCE [LARGE SCALE GENOMIC DNA]</scope>
</reference>
<proteinExistence type="predicted"/>
<name>A0A8S0UR71_OLEEU</name>
<comment type="caution">
    <text evidence="1">The sequence shown here is derived from an EMBL/GenBank/DDBJ whole genome shotgun (WGS) entry which is preliminary data.</text>
</comment>
<dbReference type="Gramene" id="OE9A099311T1">
    <property type="protein sequence ID" value="OE9A099311C1"/>
    <property type="gene ID" value="OE9A099311"/>
</dbReference>
<dbReference type="GO" id="GO:0010468">
    <property type="term" value="P:regulation of gene expression"/>
    <property type="evidence" value="ECO:0007669"/>
    <property type="project" value="InterPro"/>
</dbReference>
<dbReference type="AlphaFoldDB" id="A0A8S0UR71"/>
<organism evidence="1 2">
    <name type="scientific">Olea europaea subsp. europaea</name>
    <dbReference type="NCBI Taxonomy" id="158383"/>
    <lineage>
        <taxon>Eukaryota</taxon>
        <taxon>Viridiplantae</taxon>
        <taxon>Streptophyta</taxon>
        <taxon>Embryophyta</taxon>
        <taxon>Tracheophyta</taxon>
        <taxon>Spermatophyta</taxon>
        <taxon>Magnoliopsida</taxon>
        <taxon>eudicotyledons</taxon>
        <taxon>Gunneridae</taxon>
        <taxon>Pentapetalae</taxon>
        <taxon>asterids</taxon>
        <taxon>lamiids</taxon>
        <taxon>Lamiales</taxon>
        <taxon>Oleaceae</taxon>
        <taxon>Oleeae</taxon>
        <taxon>Olea</taxon>
    </lineage>
</organism>
<keyword evidence="2" id="KW-1185">Reference proteome</keyword>
<dbReference type="OrthoDB" id="549353at2759"/>
<evidence type="ECO:0000313" key="2">
    <source>
        <dbReference type="Proteomes" id="UP000594638"/>
    </source>
</evidence>
<protein>
    <submittedName>
        <fullName evidence="1">Uncharacterized protein</fullName>
    </submittedName>
</protein>
<dbReference type="EMBL" id="CACTIH010007978">
    <property type="protein sequence ID" value="CAA3018955.1"/>
    <property type="molecule type" value="Genomic_DNA"/>
</dbReference>
<dbReference type="PANTHER" id="PTHR14379:SF82">
    <property type="entry name" value="OS08G0230500 PROTEIN"/>
    <property type="match status" value="1"/>
</dbReference>
<evidence type="ECO:0000313" key="1">
    <source>
        <dbReference type="EMBL" id="CAA3018955.1"/>
    </source>
</evidence>
<dbReference type="PANTHER" id="PTHR14379">
    <property type="entry name" value="LIMKAIN B LKAP"/>
    <property type="match status" value="1"/>
</dbReference>